<proteinExistence type="predicted"/>
<feature type="compositionally biased region" description="Low complexity" evidence="1">
    <location>
        <begin position="57"/>
        <end position="70"/>
    </location>
</feature>
<evidence type="ECO:0000313" key="4">
    <source>
        <dbReference type="Proteomes" id="UP000292702"/>
    </source>
</evidence>
<feature type="chain" id="PRO_5020945021" evidence="2">
    <location>
        <begin position="21"/>
        <end position="173"/>
    </location>
</feature>
<keyword evidence="4" id="KW-1185">Reference proteome</keyword>
<evidence type="ECO:0000256" key="2">
    <source>
        <dbReference type="SAM" id="SignalP"/>
    </source>
</evidence>
<feature type="compositionally biased region" description="Pro residues" evidence="1">
    <location>
        <begin position="95"/>
        <end position="107"/>
    </location>
</feature>
<protein>
    <submittedName>
        <fullName evidence="3">Uncharacterized protein</fullName>
    </submittedName>
</protein>
<name>A0A4R0RHY6_9APHY</name>
<accession>A0A4R0RHY6</accession>
<evidence type="ECO:0000313" key="3">
    <source>
        <dbReference type="EMBL" id="TCD64459.1"/>
    </source>
</evidence>
<dbReference type="Proteomes" id="UP000292702">
    <property type="component" value="Unassembled WGS sequence"/>
</dbReference>
<feature type="compositionally biased region" description="Low complexity" evidence="1">
    <location>
        <begin position="127"/>
        <end position="142"/>
    </location>
</feature>
<dbReference type="AlphaFoldDB" id="A0A4R0RHY6"/>
<dbReference type="EMBL" id="RWJN01000235">
    <property type="protein sequence ID" value="TCD64459.1"/>
    <property type="molecule type" value="Genomic_DNA"/>
</dbReference>
<evidence type="ECO:0000256" key="1">
    <source>
        <dbReference type="SAM" id="MobiDB-lite"/>
    </source>
</evidence>
<feature type="compositionally biased region" description="Low complexity" evidence="1">
    <location>
        <begin position="149"/>
        <end position="159"/>
    </location>
</feature>
<gene>
    <name evidence="3" type="ORF">EIP91_004063</name>
</gene>
<feature type="signal peptide" evidence="2">
    <location>
        <begin position="1"/>
        <end position="20"/>
    </location>
</feature>
<sequence length="173" mass="17642">MRFIAAVVTLVAVGSTGAFAAPVIVTDPSVHVRGDPSSLSVRSVLHTHALNARTNEQPGATGGPAAQGQPESEMRYHARPAGQGILAPPHARVDSPPPPSAPRPPPSLLSAPVRPNQIKGLTRGAFVRPRPQAQPVPVSDPASAPPPHAGAGAPVDAPPRTSRPNILDGGKFA</sequence>
<reference evidence="3 4" key="1">
    <citation type="submission" date="2018-11" db="EMBL/GenBank/DDBJ databases">
        <title>Genome assembly of Steccherinum ochraceum LE-BIN_3174, the white-rot fungus of the Steccherinaceae family (The Residual Polyporoid clade, Polyporales, Basidiomycota).</title>
        <authorList>
            <person name="Fedorova T.V."/>
            <person name="Glazunova O.A."/>
            <person name="Landesman E.O."/>
            <person name="Moiseenko K.V."/>
            <person name="Psurtseva N.V."/>
            <person name="Savinova O.S."/>
            <person name="Shakhova N.V."/>
            <person name="Tyazhelova T.V."/>
            <person name="Vasina D.V."/>
        </authorList>
    </citation>
    <scope>NUCLEOTIDE SEQUENCE [LARGE SCALE GENOMIC DNA]</scope>
    <source>
        <strain evidence="3 4">LE-BIN_3174</strain>
    </source>
</reference>
<comment type="caution">
    <text evidence="3">The sequence shown here is derived from an EMBL/GenBank/DDBJ whole genome shotgun (WGS) entry which is preliminary data.</text>
</comment>
<keyword evidence="2" id="KW-0732">Signal</keyword>
<feature type="region of interest" description="Disordered" evidence="1">
    <location>
        <begin position="51"/>
        <end position="173"/>
    </location>
</feature>
<organism evidence="3 4">
    <name type="scientific">Steccherinum ochraceum</name>
    <dbReference type="NCBI Taxonomy" id="92696"/>
    <lineage>
        <taxon>Eukaryota</taxon>
        <taxon>Fungi</taxon>
        <taxon>Dikarya</taxon>
        <taxon>Basidiomycota</taxon>
        <taxon>Agaricomycotina</taxon>
        <taxon>Agaricomycetes</taxon>
        <taxon>Polyporales</taxon>
        <taxon>Steccherinaceae</taxon>
        <taxon>Steccherinum</taxon>
    </lineage>
</organism>